<evidence type="ECO:0000313" key="2">
    <source>
        <dbReference type="EMBL" id="GAA2514542.1"/>
    </source>
</evidence>
<keyword evidence="3" id="KW-1185">Reference proteome</keyword>
<feature type="region of interest" description="Disordered" evidence="1">
    <location>
        <begin position="172"/>
        <end position="192"/>
    </location>
</feature>
<evidence type="ECO:0000313" key="3">
    <source>
        <dbReference type="Proteomes" id="UP001499978"/>
    </source>
</evidence>
<gene>
    <name evidence="2" type="ORF">GCM10010201_08340</name>
</gene>
<proteinExistence type="predicted"/>
<name>A0ABN3N5L3_9ACTN</name>
<dbReference type="EMBL" id="BAAARY010000002">
    <property type="protein sequence ID" value="GAA2514542.1"/>
    <property type="molecule type" value="Genomic_DNA"/>
</dbReference>
<accession>A0ABN3N5L3</accession>
<feature type="compositionally biased region" description="Polar residues" evidence="1">
    <location>
        <begin position="172"/>
        <end position="185"/>
    </location>
</feature>
<comment type="caution">
    <text evidence="2">The sequence shown here is derived from an EMBL/GenBank/DDBJ whole genome shotgun (WGS) entry which is preliminary data.</text>
</comment>
<protein>
    <submittedName>
        <fullName evidence="2">Uncharacterized protein</fullName>
    </submittedName>
</protein>
<sequence>MALVAALASAAHGAPAPPPADGALINGVQSIQGNGCDLRHTTMILGTPAAFGATFDRFVVRDDGPSATRSRVCEIRLDVGNGGRFGQQVTFNNLLRGRATVPAGASAVVTVQAGLAGVKPSQTSLSLRPGPDRSWRTTVVTRHRIPAGADRVYVLRLTTTVRGAKATLSVRQIDTTGGPTPTTRASRAPLPA</sequence>
<dbReference type="Proteomes" id="UP001499978">
    <property type="component" value="Unassembled WGS sequence"/>
</dbReference>
<reference evidence="2 3" key="1">
    <citation type="journal article" date="2019" name="Int. J. Syst. Evol. Microbiol.">
        <title>The Global Catalogue of Microorganisms (GCM) 10K type strain sequencing project: providing services to taxonomists for standard genome sequencing and annotation.</title>
        <authorList>
            <consortium name="The Broad Institute Genomics Platform"/>
            <consortium name="The Broad Institute Genome Sequencing Center for Infectious Disease"/>
            <person name="Wu L."/>
            <person name="Ma J."/>
        </authorList>
    </citation>
    <scope>NUCLEOTIDE SEQUENCE [LARGE SCALE GENOMIC DNA]</scope>
    <source>
        <strain evidence="2 3">JCM 3367</strain>
    </source>
</reference>
<evidence type="ECO:0000256" key="1">
    <source>
        <dbReference type="SAM" id="MobiDB-lite"/>
    </source>
</evidence>
<organism evidence="2 3">
    <name type="scientific">Pilimelia columellifera subsp. columellifera</name>
    <dbReference type="NCBI Taxonomy" id="706583"/>
    <lineage>
        <taxon>Bacteria</taxon>
        <taxon>Bacillati</taxon>
        <taxon>Actinomycetota</taxon>
        <taxon>Actinomycetes</taxon>
        <taxon>Micromonosporales</taxon>
        <taxon>Micromonosporaceae</taxon>
        <taxon>Pilimelia</taxon>
    </lineage>
</organism>